<dbReference type="Gene3D" id="3.40.30.10">
    <property type="entry name" value="Glutaredoxin"/>
    <property type="match status" value="1"/>
</dbReference>
<sequence length="125" mass="13801">MKKGTTIFWLAIALLIVGGIAGSVYLKMRPGQLDSFAQCIADSGATYYGAFWCPHCQAQNRLFGNSKQYLPYVECSTPDGRGQTDVCIEQEIASYPTWEFADGERFTGELTLAQLSERTGCELPE</sequence>
<gene>
    <name evidence="2" type="ORF">COU20_02960</name>
</gene>
<accession>A0A2H0U7G5</accession>
<keyword evidence="1" id="KW-1133">Transmembrane helix</keyword>
<evidence type="ECO:0000256" key="1">
    <source>
        <dbReference type="SAM" id="Phobius"/>
    </source>
</evidence>
<name>A0A2H0U7G5_9BACT</name>
<dbReference type="SUPFAM" id="SSF52833">
    <property type="entry name" value="Thioredoxin-like"/>
    <property type="match status" value="1"/>
</dbReference>
<dbReference type="Proteomes" id="UP000231379">
    <property type="component" value="Unassembled WGS sequence"/>
</dbReference>
<dbReference type="PANTHER" id="PTHR34573:SF1">
    <property type="entry name" value="VITAMIN K EPOXIDE REDUCTASE DOMAIN-CONTAINING PROTEIN"/>
    <property type="match status" value="1"/>
</dbReference>
<dbReference type="PANTHER" id="PTHR34573">
    <property type="entry name" value="VKC DOMAIN-CONTAINING PROTEIN"/>
    <property type="match status" value="1"/>
</dbReference>
<dbReference type="AlphaFoldDB" id="A0A2H0U7G5"/>
<evidence type="ECO:0000313" key="3">
    <source>
        <dbReference type="Proteomes" id="UP000231379"/>
    </source>
</evidence>
<proteinExistence type="predicted"/>
<evidence type="ECO:0000313" key="2">
    <source>
        <dbReference type="EMBL" id="PIR82359.1"/>
    </source>
</evidence>
<dbReference type="InterPro" id="IPR036249">
    <property type="entry name" value="Thioredoxin-like_sf"/>
</dbReference>
<evidence type="ECO:0008006" key="4">
    <source>
        <dbReference type="Google" id="ProtNLM"/>
    </source>
</evidence>
<keyword evidence="1" id="KW-0812">Transmembrane</keyword>
<organism evidence="2 3">
    <name type="scientific">Candidatus Kaiserbacteria bacterium CG10_big_fil_rev_8_21_14_0_10_59_10</name>
    <dbReference type="NCBI Taxonomy" id="1974612"/>
    <lineage>
        <taxon>Bacteria</taxon>
        <taxon>Candidatus Kaiseribacteriota</taxon>
    </lineage>
</organism>
<comment type="caution">
    <text evidence="2">The sequence shown here is derived from an EMBL/GenBank/DDBJ whole genome shotgun (WGS) entry which is preliminary data.</text>
</comment>
<protein>
    <recommendedName>
        <fullName evidence="4">Thioredoxin domain-containing protein</fullName>
    </recommendedName>
</protein>
<keyword evidence="1" id="KW-0472">Membrane</keyword>
<feature type="transmembrane region" description="Helical" evidence="1">
    <location>
        <begin position="6"/>
        <end position="26"/>
    </location>
</feature>
<reference evidence="3" key="1">
    <citation type="submission" date="2017-09" db="EMBL/GenBank/DDBJ databases">
        <title>Depth-based differentiation of microbial function through sediment-hosted aquifers and enrichment of novel symbionts in the deep terrestrial subsurface.</title>
        <authorList>
            <person name="Probst A.J."/>
            <person name="Ladd B."/>
            <person name="Jarett J.K."/>
            <person name="Geller-Mcgrath D.E."/>
            <person name="Sieber C.M.K."/>
            <person name="Emerson J.B."/>
            <person name="Anantharaman K."/>
            <person name="Thomas B.C."/>
            <person name="Malmstrom R."/>
            <person name="Stieglmeier M."/>
            <person name="Klingl A."/>
            <person name="Woyke T."/>
            <person name="Ryan C.M."/>
            <person name="Banfield J.F."/>
        </authorList>
    </citation>
    <scope>NUCLEOTIDE SEQUENCE [LARGE SCALE GENOMIC DNA]</scope>
</reference>
<dbReference type="EMBL" id="PFBM01000017">
    <property type="protein sequence ID" value="PIR82359.1"/>
    <property type="molecule type" value="Genomic_DNA"/>
</dbReference>